<feature type="transmembrane region" description="Helical" evidence="1">
    <location>
        <begin position="28"/>
        <end position="51"/>
    </location>
</feature>
<comment type="caution">
    <text evidence="2">The sequence shown here is derived from an EMBL/GenBank/DDBJ whole genome shotgun (WGS) entry which is preliminary data.</text>
</comment>
<feature type="transmembrane region" description="Helical" evidence="1">
    <location>
        <begin position="166"/>
        <end position="186"/>
    </location>
</feature>
<feature type="transmembrane region" description="Helical" evidence="1">
    <location>
        <begin position="121"/>
        <end position="145"/>
    </location>
</feature>
<dbReference type="OrthoDB" id="10004348at2"/>
<dbReference type="AlphaFoldDB" id="A0A2S8GMG8"/>
<evidence type="ECO:0000313" key="2">
    <source>
        <dbReference type="EMBL" id="PQO45214.1"/>
    </source>
</evidence>
<feature type="transmembrane region" description="Helical" evidence="1">
    <location>
        <begin position="63"/>
        <end position="83"/>
    </location>
</feature>
<gene>
    <name evidence="2" type="ORF">C5Y93_14720</name>
</gene>
<name>A0A2S8GMG8_9BACT</name>
<keyword evidence="1" id="KW-0472">Membrane</keyword>
<protein>
    <submittedName>
        <fullName evidence="2">Uncharacterized protein</fullName>
    </submittedName>
</protein>
<evidence type="ECO:0000313" key="3">
    <source>
        <dbReference type="Proteomes" id="UP000237819"/>
    </source>
</evidence>
<organism evidence="2 3">
    <name type="scientific">Blastopirellula marina</name>
    <dbReference type="NCBI Taxonomy" id="124"/>
    <lineage>
        <taxon>Bacteria</taxon>
        <taxon>Pseudomonadati</taxon>
        <taxon>Planctomycetota</taxon>
        <taxon>Planctomycetia</taxon>
        <taxon>Pirellulales</taxon>
        <taxon>Pirellulaceae</taxon>
        <taxon>Blastopirellula</taxon>
    </lineage>
</organism>
<dbReference type="Proteomes" id="UP000237819">
    <property type="component" value="Unassembled WGS sequence"/>
</dbReference>
<keyword evidence="1" id="KW-0812">Transmembrane</keyword>
<proteinExistence type="predicted"/>
<accession>A0A2S8GMG8</accession>
<reference evidence="2 3" key="1">
    <citation type="submission" date="2018-02" db="EMBL/GenBank/DDBJ databases">
        <title>Comparative genomes isolates from brazilian mangrove.</title>
        <authorList>
            <person name="Araujo J.E."/>
            <person name="Taketani R.G."/>
            <person name="Silva M.C.P."/>
            <person name="Loureco M.V."/>
            <person name="Andreote F.D."/>
        </authorList>
    </citation>
    <scope>NUCLEOTIDE SEQUENCE [LARGE SCALE GENOMIC DNA]</scope>
    <source>
        <strain evidence="2 3">Nap-Phe MGV</strain>
    </source>
</reference>
<keyword evidence="1" id="KW-1133">Transmembrane helix</keyword>
<sequence>MDFFDASTLSPEEREWVRPEKPVTVPSASLLLMVMTYLSVSVCLGLVGIHTLEISYLPALDEIVIRGLLLSWFAVMALLQYLAVFQRSQIATLLLLLQMIPVVIVETLVGLLNMLRFETHVWMAVASFSVLLPSIGLAMLLYDWLHRLRYYYKNHKERRPMFQFSLQHVFLFMVACGVMMFVVQAYHHLHQTGQITGSPLVYFYHFP</sequence>
<feature type="transmembrane region" description="Helical" evidence="1">
    <location>
        <begin position="90"/>
        <end position="115"/>
    </location>
</feature>
<dbReference type="RefSeq" id="WP_105336195.1">
    <property type="nucleotide sequence ID" value="NZ_PUHZ01000015.1"/>
</dbReference>
<evidence type="ECO:0000256" key="1">
    <source>
        <dbReference type="SAM" id="Phobius"/>
    </source>
</evidence>
<dbReference type="EMBL" id="PUHZ01000015">
    <property type="protein sequence ID" value="PQO45214.1"/>
    <property type="molecule type" value="Genomic_DNA"/>
</dbReference>